<dbReference type="Proteomes" id="UP000236725">
    <property type="component" value="Unassembled WGS sequence"/>
</dbReference>
<dbReference type="AlphaFoldDB" id="A0A8G2BUB5"/>
<evidence type="ECO:0000259" key="3">
    <source>
        <dbReference type="Pfam" id="PF00501"/>
    </source>
</evidence>
<dbReference type="InterPro" id="IPR000873">
    <property type="entry name" value="AMP-dep_synth/lig_dom"/>
</dbReference>
<evidence type="ECO:0000313" key="4">
    <source>
        <dbReference type="EMBL" id="SEF53159.1"/>
    </source>
</evidence>
<dbReference type="PANTHER" id="PTHR43201:SF5">
    <property type="entry name" value="MEDIUM-CHAIN ACYL-COA LIGASE ACSF2, MITOCHONDRIAL"/>
    <property type="match status" value="1"/>
</dbReference>
<evidence type="ECO:0000313" key="5">
    <source>
        <dbReference type="Proteomes" id="UP000236725"/>
    </source>
</evidence>
<comment type="caution">
    <text evidence="4">The sequence shown here is derived from an EMBL/GenBank/DDBJ whole genome shotgun (WGS) entry which is preliminary data.</text>
</comment>
<dbReference type="InterPro" id="IPR042099">
    <property type="entry name" value="ANL_N_sf"/>
</dbReference>
<reference evidence="4 5" key="1">
    <citation type="submission" date="2016-10" db="EMBL/GenBank/DDBJ databases">
        <authorList>
            <person name="Varghese N."/>
            <person name="Submissions S."/>
        </authorList>
    </citation>
    <scope>NUCLEOTIDE SEQUENCE [LARGE SCALE GENOMIC DNA]</scope>
    <source>
        <strain evidence="4 5">DSM 29073</strain>
    </source>
</reference>
<evidence type="ECO:0000256" key="1">
    <source>
        <dbReference type="ARBA" id="ARBA00006432"/>
    </source>
</evidence>
<accession>A0A8G2BUB5</accession>
<sequence>MHTTTLKEYILDIKKQHLTLEGVVYTQDNIEDLLKTNTNQDTEFRNDLYAFLADWFNESPTITLQTSGSTGNPKKRTVRKEQMMQSAIMTCSFLNLQKGDRALLCMPLLYVGGKMMVVRSLVAGLNLVIRTPSGHPMAGVNTPFRFAAMIPLQVYNTLQVTEETERLKQIDILIIGGSAIDNALEKQIRKLPNSIYSTYGMTETLSHIALRKINGKGRSVRYMPFPSVNISLSQEQTLTIHAPCVCDNILETNDIAQIFPDGSFSIIGRKDNVVNSGGVKIQIEQVEKALNSIISCNFAITSIPDPKFGEVLILLIEKEEDIAQHIKEILPKYQQPKRIYKVESIPYTGNGKINRPECRKLAIKLQVTNNTI</sequence>
<dbReference type="EMBL" id="FNVS01000002">
    <property type="protein sequence ID" value="SEF53159.1"/>
    <property type="molecule type" value="Genomic_DNA"/>
</dbReference>
<protein>
    <submittedName>
        <fullName evidence="4">O-succinylbenzoic acid--CoA ligase</fullName>
    </submittedName>
</protein>
<dbReference type="Gene3D" id="3.40.50.12780">
    <property type="entry name" value="N-terminal domain of ligase-like"/>
    <property type="match status" value="1"/>
</dbReference>
<evidence type="ECO:0000256" key="2">
    <source>
        <dbReference type="ARBA" id="ARBA00022598"/>
    </source>
</evidence>
<organism evidence="4 5">
    <name type="scientific">Parabacteroides chinchillae</name>
    <dbReference type="NCBI Taxonomy" id="871327"/>
    <lineage>
        <taxon>Bacteria</taxon>
        <taxon>Pseudomonadati</taxon>
        <taxon>Bacteroidota</taxon>
        <taxon>Bacteroidia</taxon>
        <taxon>Bacteroidales</taxon>
        <taxon>Tannerellaceae</taxon>
        <taxon>Parabacteroides</taxon>
    </lineage>
</organism>
<dbReference type="GO" id="GO:0031956">
    <property type="term" value="F:medium-chain fatty acid-CoA ligase activity"/>
    <property type="evidence" value="ECO:0007669"/>
    <property type="project" value="TreeGrafter"/>
</dbReference>
<keyword evidence="2 4" id="KW-0436">Ligase</keyword>
<name>A0A8G2BUB5_9BACT</name>
<comment type="similarity">
    <text evidence="1">Belongs to the ATP-dependent AMP-binding enzyme family.</text>
</comment>
<feature type="domain" description="AMP-dependent synthetase/ligase" evidence="3">
    <location>
        <begin position="55"/>
        <end position="218"/>
    </location>
</feature>
<dbReference type="Gene3D" id="3.30.300.30">
    <property type="match status" value="1"/>
</dbReference>
<gene>
    <name evidence="4" type="ORF">SAMN05444001_102113</name>
</gene>
<keyword evidence="5" id="KW-1185">Reference proteome</keyword>
<dbReference type="RefSeq" id="WP_103982404.1">
    <property type="nucleotide sequence ID" value="NZ_FNVS01000002.1"/>
</dbReference>
<dbReference type="Pfam" id="PF00501">
    <property type="entry name" value="AMP-binding"/>
    <property type="match status" value="1"/>
</dbReference>
<proteinExistence type="inferred from homology"/>
<dbReference type="PANTHER" id="PTHR43201">
    <property type="entry name" value="ACYL-COA SYNTHETASE"/>
    <property type="match status" value="1"/>
</dbReference>
<dbReference type="GO" id="GO:0006631">
    <property type="term" value="P:fatty acid metabolic process"/>
    <property type="evidence" value="ECO:0007669"/>
    <property type="project" value="TreeGrafter"/>
</dbReference>
<dbReference type="InterPro" id="IPR045851">
    <property type="entry name" value="AMP-bd_C_sf"/>
</dbReference>
<dbReference type="SUPFAM" id="SSF56801">
    <property type="entry name" value="Acetyl-CoA synthetase-like"/>
    <property type="match status" value="1"/>
</dbReference>